<protein>
    <submittedName>
        <fullName evidence="1">Uncharacterized protein</fullName>
    </submittedName>
</protein>
<evidence type="ECO:0000313" key="2">
    <source>
        <dbReference type="Proteomes" id="UP000237246"/>
    </source>
</evidence>
<dbReference type="AlphaFoldDB" id="A0A2P4SX93"/>
<accession>A0A2P4SX93</accession>
<dbReference type="Proteomes" id="UP000237246">
    <property type="component" value="Unassembled WGS sequence"/>
</dbReference>
<name>A0A2P4SX93_BAMTH</name>
<comment type="caution">
    <text evidence="1">The sequence shown here is derived from an EMBL/GenBank/DDBJ whole genome shotgun (WGS) entry which is preliminary data.</text>
</comment>
<dbReference type="EMBL" id="PPHD01018223">
    <property type="protein sequence ID" value="POI28731.1"/>
    <property type="molecule type" value="Genomic_DNA"/>
</dbReference>
<evidence type="ECO:0000313" key="1">
    <source>
        <dbReference type="EMBL" id="POI28731.1"/>
    </source>
</evidence>
<gene>
    <name evidence="1" type="ORF">CIB84_007519</name>
</gene>
<keyword evidence="2" id="KW-1185">Reference proteome</keyword>
<proteinExistence type="predicted"/>
<dbReference type="OrthoDB" id="10316094at2759"/>
<organism evidence="1 2">
    <name type="scientific">Bambusicola thoracicus</name>
    <name type="common">Chinese bamboo-partridge</name>
    <name type="synonym">Perdix thoracica</name>
    <dbReference type="NCBI Taxonomy" id="9083"/>
    <lineage>
        <taxon>Eukaryota</taxon>
        <taxon>Metazoa</taxon>
        <taxon>Chordata</taxon>
        <taxon>Craniata</taxon>
        <taxon>Vertebrata</taxon>
        <taxon>Euteleostomi</taxon>
        <taxon>Archelosauria</taxon>
        <taxon>Archosauria</taxon>
        <taxon>Dinosauria</taxon>
        <taxon>Saurischia</taxon>
        <taxon>Theropoda</taxon>
        <taxon>Coelurosauria</taxon>
        <taxon>Aves</taxon>
        <taxon>Neognathae</taxon>
        <taxon>Galloanserae</taxon>
        <taxon>Galliformes</taxon>
        <taxon>Phasianidae</taxon>
        <taxon>Perdicinae</taxon>
        <taxon>Bambusicola</taxon>
    </lineage>
</organism>
<sequence>MLIPTSFSTGLSLTSYTALHTKALLTAFSHGMGHSRSLAQSPSPQAQHGFQPALPAIPDGISAGCGLLGLPSHAEASTGCGEKPISQCCCAQSSFPVSSSWSQCQNECKHKGLHPHASPMQYIFGNQDRGPDQIPADYCPTSAAAHEVGEGRSTYHTPSSGTAAAAAGFAPVQAARPYCCALCGVGPLPMQAVQWAHFWKHMGLHVAAWHTACPISSNRGVGPALALDILEPEAQGLLVLLGGTRSDRCQQSDSSLCVKAEPHIAVWDSVKHKAPLLSCNSAETTFNSLFTAGEGQVRLQRGLERRKKEKKEALMSLTKSHSARPEITVSIRSW</sequence>
<reference evidence="1 2" key="1">
    <citation type="submission" date="2018-01" db="EMBL/GenBank/DDBJ databases">
        <title>Comparison of the Chinese Bamboo Partridge and Red Junglefowl genome sequences highlights the importance of demography in genome evolution.</title>
        <authorList>
            <person name="Tiley G.P."/>
            <person name="Kimball R.T."/>
            <person name="Braun E.L."/>
            <person name="Burleigh J.G."/>
        </authorList>
    </citation>
    <scope>NUCLEOTIDE SEQUENCE [LARGE SCALE GENOMIC DNA]</scope>
    <source>
        <strain evidence="1">RTK389</strain>
        <tissue evidence="1">Blood</tissue>
    </source>
</reference>